<dbReference type="AlphaFoldDB" id="A0A0H4PWT5"/>
<dbReference type="EMBL" id="CP012040">
    <property type="protein sequence ID" value="AKP52832.1"/>
    <property type="molecule type" value="Genomic_DNA"/>
</dbReference>
<evidence type="ECO:0000313" key="2">
    <source>
        <dbReference type="Proteomes" id="UP000036520"/>
    </source>
</evidence>
<reference evidence="1 2" key="1">
    <citation type="submission" date="2015-07" db="EMBL/GenBank/DDBJ databases">
        <authorList>
            <person name="Kim K.M."/>
        </authorList>
    </citation>
    <scope>NUCLEOTIDE SEQUENCE [LARGE SCALE GENOMIC DNA]</scope>
    <source>
        <strain evidence="1 2">KCTC 12363</strain>
    </source>
</reference>
<organism evidence="1 2">
    <name type="scientific">Cyclobacterium amurskyense</name>
    <dbReference type="NCBI Taxonomy" id="320787"/>
    <lineage>
        <taxon>Bacteria</taxon>
        <taxon>Pseudomonadati</taxon>
        <taxon>Bacteroidota</taxon>
        <taxon>Cytophagia</taxon>
        <taxon>Cytophagales</taxon>
        <taxon>Cyclobacteriaceae</taxon>
        <taxon>Cyclobacterium</taxon>
    </lineage>
</organism>
<gene>
    <name evidence="1" type="ORF">CA2015_3443</name>
</gene>
<dbReference type="KEGG" id="camu:CA2015_3443"/>
<proteinExistence type="predicted"/>
<dbReference type="STRING" id="320787.CA2015_3443"/>
<sequence>MYKNKIHKTFTYIDSFQFQNMMKNLLILCLILTLPLQVIGQIKSVTFSPEKNQINSGLPLPSEERFLIDGVLPPGIRRVEVKIYKANKKITTAESYIWKAAYLSIPSAFEIYVAYPLRSNENYTLKFFYYNATDTTEMSAVKDAIHTNLETYLNANFEVNKKGVKALVSQKAMMVQLNEIVNQGLSNYTHQLDQSFNGFSDVVKQKIEQVHGLKLKNAKFNLLKKDDSTKGTDNAYYANQILAQLVALTKAETDQYLRSNLLMLVDVREIDNYPTQKKPYYLPINIGYAGTYFGGGFNDLDYGTSAFAGISVPLGNKNFTKILGNASISTGVFFSNMTDGNQTEISGPLIGRPTYIGLGYSIFRIMRFNAGAVLTSSNVNSNFEDVTVYPFIGFSAEFNIWLGLKP</sequence>
<protein>
    <submittedName>
        <fullName evidence="1">Uncharacterized protein</fullName>
    </submittedName>
</protein>
<evidence type="ECO:0000313" key="1">
    <source>
        <dbReference type="EMBL" id="AKP52832.1"/>
    </source>
</evidence>
<name>A0A0H4PWT5_9BACT</name>
<dbReference type="Proteomes" id="UP000036520">
    <property type="component" value="Chromosome"/>
</dbReference>
<accession>A0A0H4PWT5</accession>
<keyword evidence="2" id="KW-1185">Reference proteome</keyword>